<proteinExistence type="predicted"/>
<dbReference type="InterPro" id="IPR036890">
    <property type="entry name" value="HATPase_C_sf"/>
</dbReference>
<dbReference type="Gene3D" id="3.30.565.10">
    <property type="entry name" value="Histidine kinase-like ATPase, C-terminal domain"/>
    <property type="match status" value="1"/>
</dbReference>
<dbReference type="SUPFAM" id="SSF55874">
    <property type="entry name" value="ATPase domain of HSP90 chaperone/DNA topoisomerase II/histidine kinase"/>
    <property type="match status" value="1"/>
</dbReference>
<comment type="catalytic activity">
    <reaction evidence="1">
        <text>ATP + protein L-histidine = ADP + protein N-phospho-L-histidine.</text>
        <dbReference type="EC" id="2.7.13.3"/>
    </reaction>
</comment>
<evidence type="ECO:0000256" key="3">
    <source>
        <dbReference type="ARBA" id="ARBA00022679"/>
    </source>
</evidence>
<dbReference type="Pfam" id="PF02518">
    <property type="entry name" value="HATPase_c"/>
    <property type="match status" value="1"/>
</dbReference>
<dbReference type="GO" id="GO:0005524">
    <property type="term" value="F:ATP binding"/>
    <property type="evidence" value="ECO:0007669"/>
    <property type="project" value="UniProtKB-KW"/>
</dbReference>
<evidence type="ECO:0000256" key="4">
    <source>
        <dbReference type="ARBA" id="ARBA00022777"/>
    </source>
</evidence>
<keyword evidence="7" id="KW-0732">Signal</keyword>
<keyword evidence="6" id="KW-0812">Transmembrane</keyword>
<dbReference type="EC" id="2.7.13.3" evidence="2"/>
<keyword evidence="3" id="KW-0808">Transferase</keyword>
<dbReference type="RefSeq" id="WP_121698305.1">
    <property type="nucleotide sequence ID" value="NZ_JBCLPP010000004.1"/>
</dbReference>
<keyword evidence="5" id="KW-0902">Two-component regulatory system</keyword>
<dbReference type="EMBL" id="JBCLPP010000004">
    <property type="protein sequence ID" value="MEY8244436.1"/>
    <property type="molecule type" value="Genomic_DNA"/>
</dbReference>
<accession>A0ABV4CSR8</accession>
<dbReference type="InterPro" id="IPR005467">
    <property type="entry name" value="His_kinase_dom"/>
</dbReference>
<gene>
    <name evidence="9" type="ORF">AAK873_02235</name>
</gene>
<feature type="domain" description="Histidine kinase" evidence="8">
    <location>
        <begin position="295"/>
        <end position="499"/>
    </location>
</feature>
<evidence type="ECO:0000313" key="9">
    <source>
        <dbReference type="EMBL" id="MEY8244436.1"/>
    </source>
</evidence>
<dbReference type="Gene3D" id="1.25.40.10">
    <property type="entry name" value="Tetratricopeptide repeat domain"/>
    <property type="match status" value="1"/>
</dbReference>
<dbReference type="PANTHER" id="PTHR43711">
    <property type="entry name" value="TWO-COMPONENT HISTIDINE KINASE"/>
    <property type="match status" value="1"/>
</dbReference>
<comment type="caution">
    <text evidence="9">The sequence shown here is derived from an EMBL/GenBank/DDBJ whole genome shotgun (WGS) entry which is preliminary data.</text>
</comment>
<evidence type="ECO:0000256" key="2">
    <source>
        <dbReference type="ARBA" id="ARBA00012438"/>
    </source>
</evidence>
<evidence type="ECO:0000256" key="5">
    <source>
        <dbReference type="ARBA" id="ARBA00023012"/>
    </source>
</evidence>
<evidence type="ECO:0000259" key="8">
    <source>
        <dbReference type="PROSITE" id="PS50109"/>
    </source>
</evidence>
<evidence type="ECO:0000256" key="1">
    <source>
        <dbReference type="ARBA" id="ARBA00000085"/>
    </source>
</evidence>
<feature type="chain" id="PRO_5045375606" description="histidine kinase" evidence="7">
    <location>
        <begin position="21"/>
        <end position="499"/>
    </location>
</feature>
<keyword evidence="9" id="KW-0547">Nucleotide-binding</keyword>
<dbReference type="SMART" id="SM00387">
    <property type="entry name" value="HATPase_c"/>
    <property type="match status" value="1"/>
</dbReference>
<dbReference type="PANTHER" id="PTHR43711:SF26">
    <property type="entry name" value="SENSOR HISTIDINE KINASE RCSC"/>
    <property type="match status" value="1"/>
</dbReference>
<evidence type="ECO:0000256" key="6">
    <source>
        <dbReference type="SAM" id="Phobius"/>
    </source>
</evidence>
<dbReference type="PRINTS" id="PR00344">
    <property type="entry name" value="BCTRLSENSOR"/>
</dbReference>
<dbReference type="InterPro" id="IPR004358">
    <property type="entry name" value="Sig_transdc_His_kin-like_C"/>
</dbReference>
<dbReference type="InterPro" id="IPR011990">
    <property type="entry name" value="TPR-like_helical_dom_sf"/>
</dbReference>
<dbReference type="InterPro" id="IPR050736">
    <property type="entry name" value="Sensor_HK_Regulatory"/>
</dbReference>
<name>A0ABV4CSR8_9BACT</name>
<organism evidence="9 10">
    <name type="scientific">Heminiphilus faecis</name>
    <dbReference type="NCBI Taxonomy" id="2601703"/>
    <lineage>
        <taxon>Bacteria</taxon>
        <taxon>Pseudomonadati</taxon>
        <taxon>Bacteroidota</taxon>
        <taxon>Bacteroidia</taxon>
        <taxon>Bacteroidales</taxon>
        <taxon>Muribaculaceae</taxon>
        <taxon>Heminiphilus</taxon>
    </lineage>
</organism>
<evidence type="ECO:0000256" key="7">
    <source>
        <dbReference type="SAM" id="SignalP"/>
    </source>
</evidence>
<keyword evidence="6" id="KW-1133">Transmembrane helix</keyword>
<dbReference type="InterPro" id="IPR003594">
    <property type="entry name" value="HATPase_dom"/>
</dbReference>
<keyword evidence="4" id="KW-0418">Kinase</keyword>
<protein>
    <recommendedName>
        <fullName evidence="2">histidine kinase</fullName>
        <ecNumber evidence="2">2.7.13.3</ecNumber>
    </recommendedName>
</protein>
<reference evidence="9 10" key="1">
    <citation type="submission" date="2024-03" db="EMBL/GenBank/DDBJ databases">
        <title>Mouse gut bacterial collection (mGBC) of GemPharmatech.</title>
        <authorList>
            <person name="He Y."/>
            <person name="Dong L."/>
            <person name="Wu D."/>
            <person name="Gao X."/>
            <person name="Lin Z."/>
        </authorList>
    </citation>
    <scope>NUCLEOTIDE SEQUENCE [LARGE SCALE GENOMIC DNA]</scope>
    <source>
        <strain evidence="9 10">54-13</strain>
    </source>
</reference>
<sequence>MKKSIVLLLFTVLCCMSVFAQSTRGDELFKQAQTNLENKEYIKARYLFLQAYNAFASKNDYEKAVDAGVNAAALYHRENYYKEAFDLLSRIETCLTEGESASGKPMSALRYKTAKERANMYIKLKNAPKVKENLSRMEEIAKANPSLNTDLLYSQANYYYTFGLNSQGDAAINKLIDRYQQEKDYGKANDCYRQLIEMATRNGNARLVARTYDRYNHWSDSIRALTAQDELNVMKRKYDESLKTIEDKDGSIKVKTGIIVTLSILLAVLAGALVFGFIVLMRYVVRNRKLKKNIAVANEHNELKTQFIGNISEQMKPTLDTLDQKLPAVQALRSFSEHIQVLSDLESTLSEHYDLQDNNVLSFCEELMSQIKPYVKQGVTLSVNAPKMNAKFNTEEVSNVLYHMLYNAAMHTDGGGKITLEYKKRGAHTQQFIITDTGCGIPEEQHCTLFKPFTEVRDLTDGDGLGLPICSLKAIKLNGKLSLDVDYIHGARFILELHS</sequence>
<dbReference type="SUPFAM" id="SSF48452">
    <property type="entry name" value="TPR-like"/>
    <property type="match status" value="1"/>
</dbReference>
<dbReference type="PROSITE" id="PS50109">
    <property type="entry name" value="HIS_KIN"/>
    <property type="match status" value="1"/>
</dbReference>
<keyword evidence="10" id="KW-1185">Reference proteome</keyword>
<keyword evidence="9" id="KW-0067">ATP-binding</keyword>
<dbReference type="Proteomes" id="UP001565200">
    <property type="component" value="Unassembled WGS sequence"/>
</dbReference>
<feature type="transmembrane region" description="Helical" evidence="6">
    <location>
        <begin position="258"/>
        <end position="285"/>
    </location>
</feature>
<evidence type="ECO:0000313" key="10">
    <source>
        <dbReference type="Proteomes" id="UP001565200"/>
    </source>
</evidence>
<feature type="signal peptide" evidence="7">
    <location>
        <begin position="1"/>
        <end position="20"/>
    </location>
</feature>
<keyword evidence="6" id="KW-0472">Membrane</keyword>